<dbReference type="NCBIfam" id="TIGR01509">
    <property type="entry name" value="HAD-SF-IA-v3"/>
    <property type="match status" value="1"/>
</dbReference>
<dbReference type="GO" id="GO:0016787">
    <property type="term" value="F:hydrolase activity"/>
    <property type="evidence" value="ECO:0007669"/>
    <property type="project" value="UniProtKB-KW"/>
</dbReference>
<proteinExistence type="predicted"/>
<dbReference type="Gene3D" id="3.40.50.1000">
    <property type="entry name" value="HAD superfamily/HAD-like"/>
    <property type="match status" value="1"/>
</dbReference>
<dbReference type="InterPro" id="IPR051400">
    <property type="entry name" value="HAD-like_hydrolase"/>
</dbReference>
<dbReference type="InterPro" id="IPR006439">
    <property type="entry name" value="HAD-SF_hydro_IA"/>
</dbReference>
<evidence type="ECO:0000256" key="4">
    <source>
        <dbReference type="ARBA" id="ARBA00022842"/>
    </source>
</evidence>
<protein>
    <submittedName>
        <fullName evidence="5">HAD family hydrolase</fullName>
        <ecNumber evidence="5">3.1.3.-</ecNumber>
    </submittedName>
</protein>
<dbReference type="Proteomes" id="UP001256827">
    <property type="component" value="Chromosome"/>
</dbReference>
<evidence type="ECO:0000313" key="5">
    <source>
        <dbReference type="EMBL" id="WNC15995.1"/>
    </source>
</evidence>
<dbReference type="Pfam" id="PF13419">
    <property type="entry name" value="HAD_2"/>
    <property type="match status" value="1"/>
</dbReference>
<dbReference type="SFLD" id="SFLDG01129">
    <property type="entry name" value="C1.5:_HAD__Beta-PGM__Phosphata"/>
    <property type="match status" value="1"/>
</dbReference>
<dbReference type="NCBIfam" id="TIGR01549">
    <property type="entry name" value="HAD-SF-IA-v1"/>
    <property type="match status" value="1"/>
</dbReference>
<comment type="cofactor">
    <cofactor evidence="1">
        <name>Mg(2+)</name>
        <dbReference type="ChEBI" id="CHEBI:18420"/>
    </cofactor>
</comment>
<keyword evidence="6" id="KW-1185">Reference proteome</keyword>
<evidence type="ECO:0000256" key="2">
    <source>
        <dbReference type="ARBA" id="ARBA00022723"/>
    </source>
</evidence>
<dbReference type="PANTHER" id="PTHR46470:SF2">
    <property type="entry name" value="GLYCERALDEHYDE 3-PHOSPHATE PHOSPHATASE"/>
    <property type="match status" value="1"/>
</dbReference>
<keyword evidence="3 5" id="KW-0378">Hydrolase</keyword>
<dbReference type="InterPro" id="IPR041492">
    <property type="entry name" value="HAD_2"/>
</dbReference>
<dbReference type="PRINTS" id="PR00413">
    <property type="entry name" value="HADHALOGNASE"/>
</dbReference>
<dbReference type="InterPro" id="IPR036412">
    <property type="entry name" value="HAD-like_sf"/>
</dbReference>
<gene>
    <name evidence="5" type="ORF">RGB73_06675</name>
</gene>
<keyword evidence="4" id="KW-0460">Magnesium</keyword>
<accession>A0ABY9T7B5</accession>
<dbReference type="EMBL" id="CP134050">
    <property type="protein sequence ID" value="WNC15995.1"/>
    <property type="molecule type" value="Genomic_DNA"/>
</dbReference>
<evidence type="ECO:0000256" key="1">
    <source>
        <dbReference type="ARBA" id="ARBA00001946"/>
    </source>
</evidence>
<reference evidence="5 6" key="1">
    <citation type="submission" date="2023-09" db="EMBL/GenBank/DDBJ databases">
        <title>Complete Genome and Methylome dissection of Bacillus brevis NEB573 original source of BbsI restriction endonuclease.</title>
        <authorList>
            <person name="Fomenkov A."/>
            <person name="Roberts R.D."/>
        </authorList>
    </citation>
    <scope>NUCLEOTIDE SEQUENCE [LARGE SCALE GENOMIC DNA]</scope>
    <source>
        <strain evidence="5 6">NEB573</strain>
    </source>
</reference>
<evidence type="ECO:0000313" key="6">
    <source>
        <dbReference type="Proteomes" id="UP001256827"/>
    </source>
</evidence>
<dbReference type="SFLD" id="SFLDG01135">
    <property type="entry name" value="C1.5.6:_HAD__Beta-PGM__Phospha"/>
    <property type="match status" value="1"/>
</dbReference>
<dbReference type="EC" id="3.1.3.-" evidence="5"/>
<dbReference type="PANTHER" id="PTHR46470">
    <property type="entry name" value="N-ACYLNEURAMINATE-9-PHOSPHATASE"/>
    <property type="match status" value="1"/>
</dbReference>
<sequence>MSNLAVLFDLDGTLLDRDSSLLLFAQDQYDRFPELRIAERDVFIRRFIELDQHGYVWKDKVYQQLLVELSISALEWPVMLDDYLRHFPGHCVAFPGLSETLSRLKQQGARLALVSNGFGQFQYDNLKALGVEHLFDAILISEWEAVRKPDPAIFHRALDKLGVSAENAWFIGDHPDNDIRAARAAGLKTVWKRSGQFEAPPEADAVIGDLTELLEVILPADL</sequence>
<organism evidence="5 6">
    <name type="scientific">Brevibacillus brevis</name>
    <name type="common">Bacillus brevis</name>
    <dbReference type="NCBI Taxonomy" id="1393"/>
    <lineage>
        <taxon>Bacteria</taxon>
        <taxon>Bacillati</taxon>
        <taxon>Bacillota</taxon>
        <taxon>Bacilli</taxon>
        <taxon>Bacillales</taxon>
        <taxon>Paenibacillaceae</taxon>
        <taxon>Brevibacillus</taxon>
    </lineage>
</organism>
<keyword evidence="2" id="KW-0479">Metal-binding</keyword>
<evidence type="ECO:0000256" key="3">
    <source>
        <dbReference type="ARBA" id="ARBA00022801"/>
    </source>
</evidence>
<dbReference type="SFLD" id="SFLDS00003">
    <property type="entry name" value="Haloacid_Dehalogenase"/>
    <property type="match status" value="1"/>
</dbReference>
<dbReference type="SUPFAM" id="SSF56784">
    <property type="entry name" value="HAD-like"/>
    <property type="match status" value="1"/>
</dbReference>
<name>A0ABY9T7B5_BREBE</name>
<dbReference type="InterPro" id="IPR023214">
    <property type="entry name" value="HAD_sf"/>
</dbReference>
<dbReference type="RefSeq" id="WP_310770274.1">
    <property type="nucleotide sequence ID" value="NZ_CP134050.1"/>
</dbReference>
<dbReference type="Gene3D" id="1.10.150.520">
    <property type="match status" value="1"/>
</dbReference>